<reference evidence="3" key="1">
    <citation type="journal article" date="2006" name="PLoS Biol.">
        <title>Macronuclear genome sequence of the ciliate Tetrahymena thermophila, a model eukaryote.</title>
        <authorList>
            <person name="Eisen J.A."/>
            <person name="Coyne R.S."/>
            <person name="Wu M."/>
            <person name="Wu D."/>
            <person name="Thiagarajan M."/>
            <person name="Wortman J.R."/>
            <person name="Badger J.H."/>
            <person name="Ren Q."/>
            <person name="Amedeo P."/>
            <person name="Jones K.M."/>
            <person name="Tallon L.J."/>
            <person name="Delcher A.L."/>
            <person name="Salzberg S.L."/>
            <person name="Silva J.C."/>
            <person name="Haas B.J."/>
            <person name="Majoros W.H."/>
            <person name="Farzad M."/>
            <person name="Carlton J.M."/>
            <person name="Smith R.K. Jr."/>
            <person name="Garg J."/>
            <person name="Pearlman R.E."/>
            <person name="Karrer K.M."/>
            <person name="Sun L."/>
            <person name="Manning G."/>
            <person name="Elde N.C."/>
            <person name="Turkewitz A.P."/>
            <person name="Asai D.J."/>
            <person name="Wilkes D.E."/>
            <person name="Wang Y."/>
            <person name="Cai H."/>
            <person name="Collins K."/>
            <person name="Stewart B.A."/>
            <person name="Lee S.R."/>
            <person name="Wilamowska K."/>
            <person name="Weinberg Z."/>
            <person name="Ruzzo W.L."/>
            <person name="Wloga D."/>
            <person name="Gaertig J."/>
            <person name="Frankel J."/>
            <person name="Tsao C.-C."/>
            <person name="Gorovsky M.A."/>
            <person name="Keeling P.J."/>
            <person name="Waller R.F."/>
            <person name="Patron N.J."/>
            <person name="Cherry J.M."/>
            <person name="Stover N.A."/>
            <person name="Krieger C.J."/>
            <person name="del Toro C."/>
            <person name="Ryder H.F."/>
            <person name="Williamson S.C."/>
            <person name="Barbeau R.A."/>
            <person name="Hamilton E.P."/>
            <person name="Orias E."/>
        </authorList>
    </citation>
    <scope>NUCLEOTIDE SEQUENCE [LARGE SCALE GENOMIC DNA]</scope>
    <source>
        <strain evidence="3">SB210</strain>
    </source>
</reference>
<gene>
    <name evidence="2" type="ORF">TTHERM_00590260</name>
</gene>
<dbReference type="GeneID" id="7841079"/>
<dbReference type="AlphaFoldDB" id="I7M8U5"/>
<feature type="region of interest" description="Disordered" evidence="1">
    <location>
        <begin position="280"/>
        <end position="355"/>
    </location>
</feature>
<keyword evidence="3" id="KW-1185">Reference proteome</keyword>
<evidence type="ECO:0000313" key="2">
    <source>
        <dbReference type="EMBL" id="EAR99688.2"/>
    </source>
</evidence>
<dbReference type="RefSeq" id="XP_001019933.2">
    <property type="nucleotide sequence ID" value="XM_001019933.2"/>
</dbReference>
<feature type="compositionally biased region" description="Low complexity" evidence="1">
    <location>
        <begin position="285"/>
        <end position="307"/>
    </location>
</feature>
<proteinExistence type="predicted"/>
<name>I7M8U5_TETTS</name>
<organism evidence="2 3">
    <name type="scientific">Tetrahymena thermophila (strain SB210)</name>
    <dbReference type="NCBI Taxonomy" id="312017"/>
    <lineage>
        <taxon>Eukaryota</taxon>
        <taxon>Sar</taxon>
        <taxon>Alveolata</taxon>
        <taxon>Ciliophora</taxon>
        <taxon>Intramacronucleata</taxon>
        <taxon>Oligohymenophorea</taxon>
        <taxon>Hymenostomatida</taxon>
        <taxon>Tetrahymenina</taxon>
        <taxon>Tetrahymenidae</taxon>
        <taxon>Tetrahymena</taxon>
    </lineage>
</organism>
<accession>I7M8U5</accession>
<dbReference type="Proteomes" id="UP000009168">
    <property type="component" value="Unassembled WGS sequence"/>
</dbReference>
<sequence>MIDDSIDDIDLQAQNIDLFRNQLIVKGMYDHYFEKEKYLLKQYQILDYLQEMLVPKYINQSHNFMSLMINFNRERFNNNQNHDKETQFITIFTYSLRFYCNQIYELEYLYKLISASDRLGLSILVKYFKIRKLIFSYIYDHRNTIIFLDQYNLQFEEWSGIICRIFGPEQITQIGNQIRKLNQEQNKADKIWKNGINSLEFIKICMKYSRKYPVKSKTSSSFSPIRNAVNKSEKQILQSFYQHQETQNQKFNNPIPNEKVFSSNNKNSFIFNANNSFSNKKEQISNSSVSKSPQKSQQNKKNNSSVVHNLPSKSEASLPKSNKADIMNQTPRLFYKPQQNKIEKPQKTEQSTKQPQFVTKDGVVINQELAIKYEELEKFTKKLQFTISQYIANQKKVSPQNEEELSKLSKQLNFDKYVENPYMLLQQSVNVPQSIQKDYAMKQNENSRY</sequence>
<evidence type="ECO:0000313" key="3">
    <source>
        <dbReference type="Proteomes" id="UP000009168"/>
    </source>
</evidence>
<protein>
    <submittedName>
        <fullName evidence="2">Uncharacterized protein</fullName>
    </submittedName>
</protein>
<dbReference type="EMBL" id="GG662637">
    <property type="protein sequence ID" value="EAR99688.2"/>
    <property type="molecule type" value="Genomic_DNA"/>
</dbReference>
<evidence type="ECO:0000256" key="1">
    <source>
        <dbReference type="SAM" id="MobiDB-lite"/>
    </source>
</evidence>
<dbReference type="InParanoid" id="I7M8U5"/>
<dbReference type="KEGG" id="tet:TTHERM_00590260"/>